<dbReference type="Pfam" id="PF00722">
    <property type="entry name" value="Glyco_hydro_16"/>
    <property type="match status" value="1"/>
</dbReference>
<dbReference type="GO" id="GO:0005975">
    <property type="term" value="P:carbohydrate metabolic process"/>
    <property type="evidence" value="ECO:0007669"/>
    <property type="project" value="InterPro"/>
</dbReference>
<dbReference type="CDD" id="cd08023">
    <property type="entry name" value="GH16_laminarinase_like"/>
    <property type="match status" value="1"/>
</dbReference>
<gene>
    <name evidence="3" type="ORF">QNI16_19160</name>
</gene>
<accession>A0AAE3U8G1</accession>
<dbReference type="SUPFAM" id="SSF49899">
    <property type="entry name" value="Concanavalin A-like lectins/glucanases"/>
    <property type="match status" value="1"/>
</dbReference>
<evidence type="ECO:0000259" key="2">
    <source>
        <dbReference type="PROSITE" id="PS51762"/>
    </source>
</evidence>
<name>A0AAE3U8G1_9BACT</name>
<dbReference type="AlphaFoldDB" id="A0AAE3U8G1"/>
<evidence type="ECO:0000256" key="1">
    <source>
        <dbReference type="ARBA" id="ARBA00006865"/>
    </source>
</evidence>
<dbReference type="Gene3D" id="2.60.120.200">
    <property type="match status" value="1"/>
</dbReference>
<reference evidence="3" key="1">
    <citation type="submission" date="2023-05" db="EMBL/GenBank/DDBJ databases">
        <authorList>
            <person name="Zhang X."/>
        </authorList>
    </citation>
    <scope>NUCLEOTIDE SEQUENCE</scope>
    <source>
        <strain evidence="3">YF14B1</strain>
    </source>
</reference>
<organism evidence="3 4">
    <name type="scientific">Xanthocytophaga flava</name>
    <dbReference type="NCBI Taxonomy" id="3048013"/>
    <lineage>
        <taxon>Bacteria</taxon>
        <taxon>Pseudomonadati</taxon>
        <taxon>Bacteroidota</taxon>
        <taxon>Cytophagia</taxon>
        <taxon>Cytophagales</taxon>
        <taxon>Rhodocytophagaceae</taxon>
        <taxon>Xanthocytophaga</taxon>
    </lineage>
</organism>
<dbReference type="GO" id="GO:0004553">
    <property type="term" value="F:hydrolase activity, hydrolyzing O-glycosyl compounds"/>
    <property type="evidence" value="ECO:0007669"/>
    <property type="project" value="InterPro"/>
</dbReference>
<dbReference type="InterPro" id="IPR050546">
    <property type="entry name" value="Glycosyl_Hydrlase_16"/>
</dbReference>
<protein>
    <submittedName>
        <fullName evidence="3">Glycoside hydrolase family 16 protein</fullName>
    </submittedName>
</protein>
<dbReference type="PANTHER" id="PTHR10963">
    <property type="entry name" value="GLYCOSYL HYDROLASE-RELATED"/>
    <property type="match status" value="1"/>
</dbReference>
<dbReference type="PANTHER" id="PTHR10963:SF55">
    <property type="entry name" value="GLYCOSIDE HYDROLASE FAMILY 16 PROTEIN"/>
    <property type="match status" value="1"/>
</dbReference>
<dbReference type="InterPro" id="IPR000757">
    <property type="entry name" value="Beta-glucanase-like"/>
</dbReference>
<dbReference type="RefSeq" id="WP_313981906.1">
    <property type="nucleotide sequence ID" value="NZ_JASJOS010000008.1"/>
</dbReference>
<dbReference type="InterPro" id="IPR013320">
    <property type="entry name" value="ConA-like_dom_sf"/>
</dbReference>
<dbReference type="PROSITE" id="PS51762">
    <property type="entry name" value="GH16_2"/>
    <property type="match status" value="1"/>
</dbReference>
<comment type="caution">
    <text evidence="3">The sequence shown here is derived from an EMBL/GenBank/DDBJ whole genome shotgun (WGS) entry which is preliminary data.</text>
</comment>
<evidence type="ECO:0000313" key="3">
    <source>
        <dbReference type="EMBL" id="MDJ1482627.1"/>
    </source>
</evidence>
<keyword evidence="3" id="KW-0378">Hydrolase</keyword>
<dbReference type="Proteomes" id="UP001241110">
    <property type="component" value="Unassembled WGS sequence"/>
</dbReference>
<evidence type="ECO:0000313" key="4">
    <source>
        <dbReference type="Proteomes" id="UP001241110"/>
    </source>
</evidence>
<feature type="domain" description="GH16" evidence="2">
    <location>
        <begin position="49"/>
        <end position="302"/>
    </location>
</feature>
<comment type="similarity">
    <text evidence="1">Belongs to the glycosyl hydrolase 16 family.</text>
</comment>
<dbReference type="EMBL" id="JASJOS010000008">
    <property type="protein sequence ID" value="MDJ1482627.1"/>
    <property type="molecule type" value="Genomic_DNA"/>
</dbReference>
<proteinExistence type="inferred from homology"/>
<sequence length="302" mass="35104">MNKSVFLLLAILFSGAKIYTKELSENDPILPTSSPILLPYTNQLHLQNDTTWHLVWADEFNQKGEPNPKNWKFEQGFVRNHELQWYQPQNARCEKGMLIIEARKENKPNPYYKEGSLEWKTSRKIIEYSASSLNTLGLHSFQYGRFEMRAKIDTRPGLWPAFWTLGVAGEWPSNGEIDIMEYYRNMLLANVAWGTDKRYSAKWSTTKKQLSTFTDNHWAEKFHVWRMDWDETAIRLYVDDELLNEVLLNETINGDGSGKNPFHQPHYILLNLALGGDNGGDPAATDLPARFEVDYVRVYQHP</sequence>